<dbReference type="STRING" id="1234679.BN424_2354"/>
<accession>K8E5A3</accession>
<evidence type="ECO:0000313" key="3">
    <source>
        <dbReference type="Proteomes" id="UP000000212"/>
    </source>
</evidence>
<dbReference type="EMBL" id="HE999757">
    <property type="protein sequence ID" value="CCO11794.2"/>
    <property type="molecule type" value="Genomic_DNA"/>
</dbReference>
<evidence type="ECO:0000313" key="2">
    <source>
        <dbReference type="EMBL" id="CCO11794.2"/>
    </source>
</evidence>
<dbReference type="RefSeq" id="WP_015076920.1">
    <property type="nucleotide sequence ID" value="NC_019425.2"/>
</dbReference>
<proteinExistence type="predicted"/>
<keyword evidence="1" id="KW-1133">Transmembrane helix</keyword>
<gene>
    <name evidence="2" type="ORF">BN424_2354</name>
</gene>
<evidence type="ECO:0000256" key="1">
    <source>
        <dbReference type="SAM" id="Phobius"/>
    </source>
</evidence>
<keyword evidence="1" id="KW-0812">Transmembrane</keyword>
<dbReference type="KEGG" id="cml:BN424_2354"/>
<reference evidence="3" key="1">
    <citation type="journal article" date="2013" name="Genome Announc.">
        <title>Complete Chromosome Sequence of Carnobacterium maltaromaticum LMA 28.</title>
        <authorList>
            <person name="Cailliez-Grimal C."/>
            <person name="Chaillou S."/>
            <person name="Anba-Mondoloni J."/>
            <person name="Loux V."/>
            <person name="Afzal M.I."/>
            <person name="Rahman A."/>
            <person name="Kergourlay G."/>
            <person name="Champomier-Verges M.C."/>
            <person name="Zagorec M."/>
            <person name="Dalgaard P."/>
            <person name="Leisner J.J."/>
            <person name="Prevost H."/>
            <person name="Revol-Junelles A.M."/>
            <person name="Borges F."/>
        </authorList>
    </citation>
    <scope>NUCLEOTIDE SEQUENCE</scope>
    <source>
        <strain evidence="3">LMA28</strain>
    </source>
</reference>
<sequence>MLFDFSGLFDSFITQIILVLGFAGIVSMLVGAVTESWGKAIGVFFLCIIVIICVLLLRNAEAIGRFFKDQIWVGGEVASEPLKGIKDGIQLYKRI</sequence>
<dbReference type="Proteomes" id="UP000000212">
    <property type="component" value="Chromosome"/>
</dbReference>
<organism evidence="2 3">
    <name type="scientific">Carnobacterium maltaromaticum LMA28</name>
    <dbReference type="NCBI Taxonomy" id="1234679"/>
    <lineage>
        <taxon>Bacteria</taxon>
        <taxon>Bacillati</taxon>
        <taxon>Bacillota</taxon>
        <taxon>Bacilli</taxon>
        <taxon>Lactobacillales</taxon>
        <taxon>Carnobacteriaceae</taxon>
        <taxon>Carnobacterium</taxon>
    </lineage>
</organism>
<feature type="transmembrane region" description="Helical" evidence="1">
    <location>
        <begin position="12"/>
        <end position="34"/>
    </location>
</feature>
<name>K8E5A3_CARML</name>
<feature type="transmembrane region" description="Helical" evidence="1">
    <location>
        <begin position="40"/>
        <end position="57"/>
    </location>
</feature>
<protein>
    <submittedName>
        <fullName evidence="2">Uncharacterized protein</fullName>
    </submittedName>
</protein>
<dbReference type="HOGENOM" id="CLU_177636_0_0_9"/>
<dbReference type="AlphaFoldDB" id="K8E5A3"/>
<keyword evidence="3" id="KW-1185">Reference proteome</keyword>
<keyword evidence="1" id="KW-0472">Membrane</keyword>